<gene>
    <name evidence="2" type="ORF">SAMN05216553_107197</name>
</gene>
<dbReference type="PROSITE" id="PS50943">
    <property type="entry name" value="HTH_CROC1"/>
    <property type="match status" value="1"/>
</dbReference>
<dbReference type="EMBL" id="FNCC01000007">
    <property type="protein sequence ID" value="SDG33474.1"/>
    <property type="molecule type" value="Genomic_DNA"/>
</dbReference>
<dbReference type="InterPro" id="IPR001387">
    <property type="entry name" value="Cro/C1-type_HTH"/>
</dbReference>
<organism evidence="2 3">
    <name type="scientific">Lentzea fradiae</name>
    <dbReference type="NCBI Taxonomy" id="200378"/>
    <lineage>
        <taxon>Bacteria</taxon>
        <taxon>Bacillati</taxon>
        <taxon>Actinomycetota</taxon>
        <taxon>Actinomycetes</taxon>
        <taxon>Pseudonocardiales</taxon>
        <taxon>Pseudonocardiaceae</taxon>
        <taxon>Lentzea</taxon>
    </lineage>
</organism>
<dbReference type="InterPro" id="IPR043917">
    <property type="entry name" value="DUF5753"/>
</dbReference>
<dbReference type="Pfam" id="PF01381">
    <property type="entry name" value="HTH_3"/>
    <property type="match status" value="1"/>
</dbReference>
<dbReference type="RefSeq" id="WP_090050913.1">
    <property type="nucleotide sequence ID" value="NZ_FNCC01000007.1"/>
</dbReference>
<proteinExistence type="predicted"/>
<evidence type="ECO:0000259" key="1">
    <source>
        <dbReference type="PROSITE" id="PS50943"/>
    </source>
</evidence>
<reference evidence="3" key="1">
    <citation type="submission" date="2016-10" db="EMBL/GenBank/DDBJ databases">
        <authorList>
            <person name="Varghese N."/>
            <person name="Submissions S."/>
        </authorList>
    </citation>
    <scope>NUCLEOTIDE SEQUENCE [LARGE SCALE GENOMIC DNA]</scope>
    <source>
        <strain evidence="3">CGMCC 4.3506</strain>
    </source>
</reference>
<evidence type="ECO:0000313" key="2">
    <source>
        <dbReference type="EMBL" id="SDG33474.1"/>
    </source>
</evidence>
<feature type="domain" description="HTH cro/C1-type" evidence="1">
    <location>
        <begin position="18"/>
        <end position="72"/>
    </location>
</feature>
<accession>A0A1G7TEK8</accession>
<sequence>MKKRPGPTLRSRKLAKELQTAREALGMSVRTLAKEVGLVPGTISKIENARQAILVRHIKLFGRELGMSKSKIDQLVLIAADDETDDWMVEFRDDIPEWFGTYVDLEPEAEEIWTYASEIVDGLVQTPDYAEAIVLAFFPDLSTSQMRRIVQVRRARQAILDRPEPPHLRLVLNEAVVRRRVGDPRVMRDQLLHLRALAERPNITLTLLPFEAGAHPAMKGSFTMLRFPEGFDDMDCVYLENENGSVWHERSHEIGRYAEVFERIVKISLSEADTVAWLDSLVKSCEST</sequence>
<dbReference type="STRING" id="200378.SAMN05216553_107197"/>
<dbReference type="Gene3D" id="1.10.260.40">
    <property type="entry name" value="lambda repressor-like DNA-binding domains"/>
    <property type="match status" value="1"/>
</dbReference>
<dbReference type="Pfam" id="PF19054">
    <property type="entry name" value="DUF5753"/>
    <property type="match status" value="1"/>
</dbReference>
<dbReference type="InterPro" id="IPR010982">
    <property type="entry name" value="Lambda_DNA-bd_dom_sf"/>
</dbReference>
<protein>
    <submittedName>
        <fullName evidence="2">Helix-turn-helix</fullName>
    </submittedName>
</protein>
<name>A0A1G7TEK8_9PSEU</name>
<dbReference type="GO" id="GO:0003677">
    <property type="term" value="F:DNA binding"/>
    <property type="evidence" value="ECO:0007669"/>
    <property type="project" value="InterPro"/>
</dbReference>
<keyword evidence="3" id="KW-1185">Reference proteome</keyword>
<dbReference type="CDD" id="cd00093">
    <property type="entry name" value="HTH_XRE"/>
    <property type="match status" value="1"/>
</dbReference>
<evidence type="ECO:0000313" key="3">
    <source>
        <dbReference type="Proteomes" id="UP000199623"/>
    </source>
</evidence>
<dbReference type="SUPFAM" id="SSF47413">
    <property type="entry name" value="lambda repressor-like DNA-binding domains"/>
    <property type="match status" value="1"/>
</dbReference>
<dbReference type="AlphaFoldDB" id="A0A1G7TEK8"/>
<dbReference type="OrthoDB" id="4285266at2"/>
<dbReference type="Proteomes" id="UP000199623">
    <property type="component" value="Unassembled WGS sequence"/>
</dbReference>
<dbReference type="SMART" id="SM00530">
    <property type="entry name" value="HTH_XRE"/>
    <property type="match status" value="1"/>
</dbReference>